<organism evidence="11 12">
    <name type="scientific">Intoshia linei</name>
    <dbReference type="NCBI Taxonomy" id="1819745"/>
    <lineage>
        <taxon>Eukaryota</taxon>
        <taxon>Metazoa</taxon>
        <taxon>Spiralia</taxon>
        <taxon>Lophotrochozoa</taxon>
        <taxon>Mesozoa</taxon>
        <taxon>Orthonectida</taxon>
        <taxon>Rhopaluridae</taxon>
        <taxon>Intoshia</taxon>
    </lineage>
</organism>
<dbReference type="InterPro" id="IPR009038">
    <property type="entry name" value="GOLD_dom"/>
</dbReference>
<dbReference type="EMBL" id="LWCA01000744">
    <property type="protein sequence ID" value="OAF67105.1"/>
    <property type="molecule type" value="Genomic_DNA"/>
</dbReference>
<proteinExistence type="inferred from homology"/>
<dbReference type="GO" id="GO:0016020">
    <property type="term" value="C:membrane"/>
    <property type="evidence" value="ECO:0007669"/>
    <property type="project" value="UniProtKB-SubCell"/>
</dbReference>
<protein>
    <submittedName>
        <fullName evidence="11">Transmembrane emp24 domain-containing protein 3</fullName>
    </submittedName>
</protein>
<accession>A0A177AYM6</accession>
<evidence type="ECO:0000256" key="2">
    <source>
        <dbReference type="ARBA" id="ARBA00007104"/>
    </source>
</evidence>
<dbReference type="PROSITE" id="PS50866">
    <property type="entry name" value="GOLD"/>
    <property type="match status" value="1"/>
</dbReference>
<evidence type="ECO:0000313" key="11">
    <source>
        <dbReference type="EMBL" id="OAF67105.1"/>
    </source>
</evidence>
<name>A0A177AYM6_9BILA</name>
<feature type="transmembrane region" description="Helical" evidence="9">
    <location>
        <begin position="168"/>
        <end position="188"/>
    </location>
</feature>
<sequence length="200" mass="23219">MIFFLFLFLVRGEELTFELQDNEEMCFFKDIKTNNAAFNYLVLSGGNLDVDVQVRSPINQIIYVQRKSKYGDEELDVEHLGEYKICFSNRFSSISHKIVNFAISDYEDDAFDIPNDMKQKNTPITKLSELTNDIKHHNDVSEKYQVYFRNIAVRDRIATEDLNFAVQWLSIIMMSAIAVISLIQVSVLKSYFTEKSPSII</sequence>
<comment type="similarity">
    <text evidence="2 8">Belongs to the EMP24/GP25L family.</text>
</comment>
<comment type="subcellular location">
    <subcellularLocation>
        <location evidence="7">Endomembrane system</location>
        <topology evidence="7">Single-pass membrane protein</topology>
    </subcellularLocation>
    <subcellularLocation>
        <location evidence="1 8">Membrane</location>
        <topology evidence="1 8">Single-pass type I membrane protein</topology>
    </subcellularLocation>
</comment>
<comment type="caution">
    <text evidence="11">The sequence shown here is derived from an EMBL/GenBank/DDBJ whole genome shotgun (WGS) entry which is preliminary data.</text>
</comment>
<feature type="domain" description="GOLD" evidence="10">
    <location>
        <begin position="1"/>
        <end position="105"/>
    </location>
</feature>
<dbReference type="OrthoDB" id="62956at2759"/>
<dbReference type="PANTHER" id="PTHR22811">
    <property type="entry name" value="TRANSMEMBRANE EMP24 DOMAIN-CONTAINING PROTEIN"/>
    <property type="match status" value="1"/>
</dbReference>
<evidence type="ECO:0000256" key="7">
    <source>
        <dbReference type="ARBA" id="ARBA00037847"/>
    </source>
</evidence>
<evidence type="ECO:0000259" key="10">
    <source>
        <dbReference type="PROSITE" id="PS50866"/>
    </source>
</evidence>
<reference evidence="11 12" key="1">
    <citation type="submission" date="2016-04" db="EMBL/GenBank/DDBJ databases">
        <title>The genome of Intoshia linei affirms orthonectids as highly simplified spiralians.</title>
        <authorList>
            <person name="Mikhailov K.V."/>
            <person name="Slusarev G.S."/>
            <person name="Nikitin M.A."/>
            <person name="Logacheva M.D."/>
            <person name="Penin A."/>
            <person name="Aleoshin V."/>
            <person name="Panchin Y.V."/>
        </authorList>
    </citation>
    <scope>NUCLEOTIDE SEQUENCE [LARGE SCALE GENOMIC DNA]</scope>
    <source>
        <strain evidence="11">Intl2013</strain>
        <tissue evidence="11">Whole animal</tissue>
    </source>
</reference>
<dbReference type="GO" id="GO:0012505">
    <property type="term" value="C:endomembrane system"/>
    <property type="evidence" value="ECO:0007669"/>
    <property type="project" value="UniProtKB-SubCell"/>
</dbReference>
<evidence type="ECO:0000256" key="4">
    <source>
        <dbReference type="ARBA" id="ARBA00022729"/>
    </source>
</evidence>
<evidence type="ECO:0000313" key="12">
    <source>
        <dbReference type="Proteomes" id="UP000078046"/>
    </source>
</evidence>
<evidence type="ECO:0000256" key="1">
    <source>
        <dbReference type="ARBA" id="ARBA00004479"/>
    </source>
</evidence>
<keyword evidence="12" id="KW-1185">Reference proteome</keyword>
<dbReference type="InterPro" id="IPR015720">
    <property type="entry name" value="Emp24-like"/>
</dbReference>
<dbReference type="SMART" id="SM01190">
    <property type="entry name" value="EMP24_GP25L"/>
    <property type="match status" value="1"/>
</dbReference>
<dbReference type="AlphaFoldDB" id="A0A177AYM6"/>
<dbReference type="Pfam" id="PF01105">
    <property type="entry name" value="EMP24_GP25L"/>
    <property type="match status" value="1"/>
</dbReference>
<keyword evidence="4" id="KW-0732">Signal</keyword>
<evidence type="ECO:0000256" key="9">
    <source>
        <dbReference type="SAM" id="Phobius"/>
    </source>
</evidence>
<keyword evidence="6 9" id="KW-0472">Membrane</keyword>
<evidence type="ECO:0000256" key="8">
    <source>
        <dbReference type="RuleBase" id="RU003827"/>
    </source>
</evidence>
<evidence type="ECO:0000256" key="5">
    <source>
        <dbReference type="ARBA" id="ARBA00022989"/>
    </source>
</evidence>
<keyword evidence="5 9" id="KW-1133">Transmembrane helix</keyword>
<dbReference type="SUPFAM" id="SSF101576">
    <property type="entry name" value="Supernatant protein factor (SPF), C-terminal domain"/>
    <property type="match status" value="1"/>
</dbReference>
<evidence type="ECO:0000256" key="6">
    <source>
        <dbReference type="ARBA" id="ARBA00023136"/>
    </source>
</evidence>
<dbReference type="InterPro" id="IPR036598">
    <property type="entry name" value="GOLD_dom_sf"/>
</dbReference>
<keyword evidence="3 8" id="KW-0812">Transmembrane</keyword>
<evidence type="ECO:0000256" key="3">
    <source>
        <dbReference type="ARBA" id="ARBA00022692"/>
    </source>
</evidence>
<gene>
    <name evidence="11" type="ORF">A3Q56_04989</name>
</gene>
<dbReference type="Proteomes" id="UP000078046">
    <property type="component" value="Unassembled WGS sequence"/>
</dbReference>